<dbReference type="Gene3D" id="2.40.70.10">
    <property type="entry name" value="Acid Proteases"/>
    <property type="match status" value="1"/>
</dbReference>
<dbReference type="GO" id="GO:0008270">
    <property type="term" value="F:zinc ion binding"/>
    <property type="evidence" value="ECO:0007669"/>
    <property type="project" value="UniProtKB-KW"/>
</dbReference>
<dbReference type="InterPro" id="IPR021109">
    <property type="entry name" value="Peptidase_aspartic_dom_sf"/>
</dbReference>
<dbReference type="InterPro" id="IPR018061">
    <property type="entry name" value="Retropepsins"/>
</dbReference>
<organism evidence="5 6">
    <name type="scientific">Alosa alosa</name>
    <name type="common">allis shad</name>
    <dbReference type="NCBI Taxonomy" id="278164"/>
    <lineage>
        <taxon>Eukaryota</taxon>
        <taxon>Metazoa</taxon>
        <taxon>Chordata</taxon>
        <taxon>Craniata</taxon>
        <taxon>Vertebrata</taxon>
        <taxon>Euteleostomi</taxon>
        <taxon>Actinopterygii</taxon>
        <taxon>Neopterygii</taxon>
        <taxon>Teleostei</taxon>
        <taxon>Clupei</taxon>
        <taxon>Clupeiformes</taxon>
        <taxon>Clupeoidei</taxon>
        <taxon>Clupeidae</taxon>
        <taxon>Alosa</taxon>
    </lineage>
</organism>
<proteinExistence type="predicted"/>
<keyword evidence="1" id="KW-0378">Hydrolase</keyword>
<protein>
    <recommendedName>
        <fullName evidence="4">CCHC-type domain-containing protein</fullName>
    </recommendedName>
</protein>
<dbReference type="PANTHER" id="PTHR46888">
    <property type="entry name" value="ZINC KNUCKLE DOMAINCONTAINING PROTEIN-RELATED"/>
    <property type="match status" value="1"/>
</dbReference>
<dbReference type="InterPro" id="IPR036875">
    <property type="entry name" value="Znf_CCHC_sf"/>
</dbReference>
<evidence type="ECO:0000313" key="5">
    <source>
        <dbReference type="EMBL" id="KAG5285572.1"/>
    </source>
</evidence>
<dbReference type="Gene3D" id="4.10.60.10">
    <property type="entry name" value="Zinc finger, CCHC-type"/>
    <property type="match status" value="1"/>
</dbReference>
<dbReference type="InterPro" id="IPR001878">
    <property type="entry name" value="Znf_CCHC"/>
</dbReference>
<accession>A0AAV6HH34</accession>
<name>A0AAV6HH34_9TELE</name>
<dbReference type="SUPFAM" id="SSF50630">
    <property type="entry name" value="Acid proteases"/>
    <property type="match status" value="1"/>
</dbReference>
<sequence>PPQTGGARPKNPKGSNPATSGAVQAPGGARNQPAPGRGHRESETRQCYRCGEMGHISWQCGKPADEPMPTAESSSSPPAHLFASLVGVVDGAQERPPTCPVTVNHHDVEALLDSGSRVTLVHKDLVDSSYLTPGKVLPVSCVHGDTRDYPTTELAMTTTRGTILTTAGVVDSLPVPVLIGRDCPAFHQLWRETQERLTRVPRKRRGMAGAQADSETGP</sequence>
<evidence type="ECO:0000259" key="4">
    <source>
        <dbReference type="PROSITE" id="PS50158"/>
    </source>
</evidence>
<feature type="compositionally biased region" description="Polar residues" evidence="3">
    <location>
        <begin position="13"/>
        <end position="22"/>
    </location>
</feature>
<evidence type="ECO:0000256" key="1">
    <source>
        <dbReference type="ARBA" id="ARBA00022801"/>
    </source>
</evidence>
<keyword evidence="2" id="KW-0862">Zinc</keyword>
<dbReference type="PROSITE" id="PS50158">
    <property type="entry name" value="ZF_CCHC"/>
    <property type="match status" value="1"/>
</dbReference>
<feature type="region of interest" description="Disordered" evidence="3">
    <location>
        <begin position="1"/>
        <end position="45"/>
    </location>
</feature>
<dbReference type="AlphaFoldDB" id="A0AAV6HH34"/>
<dbReference type="Pfam" id="PF00077">
    <property type="entry name" value="RVP"/>
    <property type="match status" value="1"/>
</dbReference>
<dbReference type="PANTHER" id="PTHR46888:SF1">
    <property type="entry name" value="RIBONUCLEASE H"/>
    <property type="match status" value="1"/>
</dbReference>
<keyword evidence="6" id="KW-1185">Reference proteome</keyword>
<keyword evidence="2" id="KW-0479">Metal-binding</keyword>
<reference evidence="5 6" key="1">
    <citation type="submission" date="2020-10" db="EMBL/GenBank/DDBJ databases">
        <title>Chromosome-scale genome assembly of the Allis shad, Alosa alosa.</title>
        <authorList>
            <person name="Margot Z."/>
            <person name="Christophe K."/>
            <person name="Cabau C."/>
            <person name="Louis A."/>
            <person name="Berthelot C."/>
            <person name="Parey E."/>
            <person name="Roest Crollius H."/>
            <person name="Montfort J."/>
            <person name="Robinson-Rechavi M."/>
            <person name="Bucao C."/>
            <person name="Bouchez O."/>
            <person name="Gislard M."/>
            <person name="Lluch J."/>
            <person name="Milhes M."/>
            <person name="Lampietro C."/>
            <person name="Lopez Roques C."/>
            <person name="Donnadieu C."/>
            <person name="Braasch I."/>
            <person name="Desvignes T."/>
            <person name="Postlethwait J."/>
            <person name="Bobe J."/>
            <person name="Guiguen Y."/>
        </authorList>
    </citation>
    <scope>NUCLEOTIDE SEQUENCE [LARGE SCALE GENOMIC DNA]</scope>
    <source>
        <strain evidence="5">M-15738</strain>
        <tissue evidence="5">Blood</tissue>
    </source>
</reference>
<feature type="non-terminal residue" evidence="5">
    <location>
        <position position="218"/>
    </location>
</feature>
<dbReference type="SMART" id="SM00343">
    <property type="entry name" value="ZnF_C2HC"/>
    <property type="match status" value="1"/>
</dbReference>
<dbReference type="GO" id="GO:0016787">
    <property type="term" value="F:hydrolase activity"/>
    <property type="evidence" value="ECO:0007669"/>
    <property type="project" value="UniProtKB-KW"/>
</dbReference>
<feature type="non-terminal residue" evidence="5">
    <location>
        <position position="1"/>
    </location>
</feature>
<gene>
    <name evidence="5" type="ORF">AALO_G00004920</name>
</gene>
<dbReference type="SUPFAM" id="SSF57756">
    <property type="entry name" value="Retrovirus zinc finger-like domains"/>
    <property type="match status" value="1"/>
</dbReference>
<feature type="domain" description="CCHC-type" evidence="4">
    <location>
        <begin position="47"/>
        <end position="60"/>
    </location>
</feature>
<dbReference type="EMBL" id="JADWDJ010000001">
    <property type="protein sequence ID" value="KAG5285572.1"/>
    <property type="molecule type" value="Genomic_DNA"/>
</dbReference>
<evidence type="ECO:0000256" key="3">
    <source>
        <dbReference type="SAM" id="MobiDB-lite"/>
    </source>
</evidence>
<dbReference type="GO" id="GO:0003676">
    <property type="term" value="F:nucleic acid binding"/>
    <property type="evidence" value="ECO:0007669"/>
    <property type="project" value="InterPro"/>
</dbReference>
<keyword evidence="2" id="KW-0863">Zinc-finger</keyword>
<evidence type="ECO:0000313" key="6">
    <source>
        <dbReference type="Proteomes" id="UP000823561"/>
    </source>
</evidence>
<evidence type="ECO:0000256" key="2">
    <source>
        <dbReference type="PROSITE-ProRule" id="PRU00047"/>
    </source>
</evidence>
<comment type="caution">
    <text evidence="5">The sequence shown here is derived from an EMBL/GenBank/DDBJ whole genome shotgun (WGS) entry which is preliminary data.</text>
</comment>
<dbReference type="Proteomes" id="UP000823561">
    <property type="component" value="Chromosome 1"/>
</dbReference>